<evidence type="ECO:0000313" key="2">
    <source>
        <dbReference type="EMBL" id="MFG3013676.1"/>
    </source>
</evidence>
<accession>A0ABW7BA70</accession>
<feature type="region of interest" description="Disordered" evidence="1">
    <location>
        <begin position="288"/>
        <end position="311"/>
    </location>
</feature>
<dbReference type="SUPFAM" id="SSF50998">
    <property type="entry name" value="Quinoprotein alcohol dehydrogenase-like"/>
    <property type="match status" value="1"/>
</dbReference>
<evidence type="ECO:0008006" key="4">
    <source>
        <dbReference type="Google" id="ProtNLM"/>
    </source>
</evidence>
<name>A0ABW7BA70_9ACTN</name>
<sequence length="340" mass="37550">MSQAQVLAAANRKGAQVDPAEGRANIAEEYVYGFNWSVRRDQSTAGWRPQGVTTAYDDAGAGSTLLVSWYDLGGAQEQGMRVSFVDWSPAGPPRYRHVLLVEPYRNADGLYTYGPVRIHAGGIAAYNGYLYVADTYNGLRVFDLSTILVARNDRPTWVGLHGNGDAGDYYSYGYKYVLPQVGAYDNVGLRLRFSAVSVDRTTSPHSLLVCEYDQDGTIGYNSDFRGRPNNSRKPKLVRWPLSPGWSDTTGSLVANEVWEVGRRQMQGAASVNSTYYLSVSAGQTRRGQLMSWKPGGGAPTRQSRLSTGPEDLSYHGSEKVMWTVGEWEDFRYVYAVDPTA</sequence>
<evidence type="ECO:0000256" key="1">
    <source>
        <dbReference type="SAM" id="MobiDB-lite"/>
    </source>
</evidence>
<organism evidence="2 3">
    <name type="scientific">Streptomyces cinerochromogenes</name>
    <dbReference type="NCBI Taxonomy" id="66422"/>
    <lineage>
        <taxon>Bacteria</taxon>
        <taxon>Bacillati</taxon>
        <taxon>Actinomycetota</taxon>
        <taxon>Actinomycetes</taxon>
        <taxon>Kitasatosporales</taxon>
        <taxon>Streptomycetaceae</taxon>
        <taxon>Streptomyces</taxon>
    </lineage>
</organism>
<reference evidence="2 3" key="1">
    <citation type="submission" date="2024-10" db="EMBL/GenBank/DDBJ databases">
        <title>The Natural Products Discovery Center: Release of the First 8490 Sequenced Strains for Exploring Actinobacteria Biosynthetic Diversity.</title>
        <authorList>
            <person name="Kalkreuter E."/>
            <person name="Kautsar S.A."/>
            <person name="Yang D."/>
            <person name="Bader C.D."/>
            <person name="Teijaro C.N."/>
            <person name="Fluegel L."/>
            <person name="Davis C.M."/>
            <person name="Simpson J.R."/>
            <person name="Lauterbach L."/>
            <person name="Steele A.D."/>
            <person name="Gui C."/>
            <person name="Meng S."/>
            <person name="Li G."/>
            <person name="Viehrig K."/>
            <person name="Ye F."/>
            <person name="Su P."/>
            <person name="Kiefer A.F."/>
            <person name="Nichols A."/>
            <person name="Cepeda A.J."/>
            <person name="Yan W."/>
            <person name="Fan B."/>
            <person name="Jiang Y."/>
            <person name="Adhikari A."/>
            <person name="Zheng C.-J."/>
            <person name="Schuster L."/>
            <person name="Cowan T.M."/>
            <person name="Smanski M.J."/>
            <person name="Chevrette M.G."/>
            <person name="De Carvalho L.P.S."/>
            <person name="Shen B."/>
        </authorList>
    </citation>
    <scope>NUCLEOTIDE SEQUENCE [LARGE SCALE GENOMIC DNA]</scope>
    <source>
        <strain evidence="2 3">NPDC048320</strain>
    </source>
</reference>
<proteinExistence type="predicted"/>
<keyword evidence="3" id="KW-1185">Reference proteome</keyword>
<dbReference type="InterPro" id="IPR013211">
    <property type="entry name" value="LVIVD"/>
</dbReference>
<gene>
    <name evidence="2" type="ORF">ACGFZB_25150</name>
</gene>
<comment type="caution">
    <text evidence="2">The sequence shown here is derived from an EMBL/GenBank/DDBJ whole genome shotgun (WGS) entry which is preliminary data.</text>
</comment>
<evidence type="ECO:0000313" key="3">
    <source>
        <dbReference type="Proteomes" id="UP001604267"/>
    </source>
</evidence>
<dbReference type="RefSeq" id="WP_392819630.1">
    <property type="nucleotide sequence ID" value="NZ_JBICYV010000012.1"/>
</dbReference>
<dbReference type="Pfam" id="PF08309">
    <property type="entry name" value="LVIVD"/>
    <property type="match status" value="1"/>
</dbReference>
<protein>
    <recommendedName>
        <fullName evidence="4">Secreted protein</fullName>
    </recommendedName>
</protein>
<dbReference type="Proteomes" id="UP001604267">
    <property type="component" value="Unassembled WGS sequence"/>
</dbReference>
<dbReference type="InterPro" id="IPR011047">
    <property type="entry name" value="Quinoprotein_ADH-like_sf"/>
</dbReference>
<dbReference type="EMBL" id="JBICYV010000012">
    <property type="protein sequence ID" value="MFG3013676.1"/>
    <property type="molecule type" value="Genomic_DNA"/>
</dbReference>